<dbReference type="InterPro" id="IPR000150">
    <property type="entry name" value="Cof"/>
</dbReference>
<dbReference type="Gene3D" id="3.30.1240.10">
    <property type="match status" value="1"/>
</dbReference>
<dbReference type="Gene3D" id="3.40.50.1000">
    <property type="entry name" value="HAD superfamily/HAD-like"/>
    <property type="match status" value="1"/>
</dbReference>
<comment type="caution">
    <text evidence="1">The sequence shown here is derived from an EMBL/GenBank/DDBJ whole genome shotgun (WGS) entry which is preliminary data.</text>
</comment>
<dbReference type="Proteomes" id="UP001165240">
    <property type="component" value="Unassembled WGS sequence"/>
</dbReference>
<dbReference type="InterPro" id="IPR036412">
    <property type="entry name" value="HAD-like_sf"/>
</dbReference>
<dbReference type="AlphaFoldDB" id="A0AAX6BMM5"/>
<evidence type="ECO:0000313" key="1">
    <source>
        <dbReference type="EMBL" id="GMG74950.1"/>
    </source>
</evidence>
<protein>
    <submittedName>
        <fullName evidence="1">Cof-type HAD-IIB family hydrolase</fullName>
    </submittedName>
</protein>
<dbReference type="PANTHER" id="PTHR10000:SF25">
    <property type="entry name" value="PHOSPHATASE YKRA-RELATED"/>
    <property type="match status" value="1"/>
</dbReference>
<dbReference type="SFLD" id="SFLDG01144">
    <property type="entry name" value="C2.B.4:_PGP_Like"/>
    <property type="match status" value="1"/>
</dbReference>
<dbReference type="InterPro" id="IPR006379">
    <property type="entry name" value="HAD-SF_hydro_IIB"/>
</dbReference>
<dbReference type="EMBL" id="BSYK01000001">
    <property type="protein sequence ID" value="GMG74950.1"/>
    <property type="molecule type" value="Genomic_DNA"/>
</dbReference>
<gene>
    <name evidence="1" type="ORF">ShirakiTB12_34180</name>
</gene>
<dbReference type="PRINTS" id="PR00119">
    <property type="entry name" value="CATATPASE"/>
</dbReference>
<dbReference type="SUPFAM" id="SSF56784">
    <property type="entry name" value="HAD-like"/>
    <property type="match status" value="1"/>
</dbReference>
<dbReference type="PANTHER" id="PTHR10000">
    <property type="entry name" value="PHOSPHOSERINE PHOSPHATASE"/>
    <property type="match status" value="1"/>
</dbReference>
<evidence type="ECO:0000313" key="2">
    <source>
        <dbReference type="Proteomes" id="UP001165240"/>
    </source>
</evidence>
<keyword evidence="1" id="KW-0378">Hydrolase</keyword>
<organism evidence="1 2">
    <name type="scientific">Priestia megaterium</name>
    <name type="common">Bacillus megaterium</name>
    <dbReference type="NCBI Taxonomy" id="1404"/>
    <lineage>
        <taxon>Bacteria</taxon>
        <taxon>Bacillati</taxon>
        <taxon>Bacillota</taxon>
        <taxon>Bacilli</taxon>
        <taxon>Bacillales</taxon>
        <taxon>Bacillaceae</taxon>
        <taxon>Priestia</taxon>
    </lineage>
</organism>
<dbReference type="NCBIfam" id="TIGR00099">
    <property type="entry name" value="Cof-subfamily"/>
    <property type="match status" value="1"/>
</dbReference>
<dbReference type="SFLD" id="SFLDG01140">
    <property type="entry name" value="C2.B:_Phosphomannomutase_and_P"/>
    <property type="match status" value="1"/>
</dbReference>
<dbReference type="Pfam" id="PF08282">
    <property type="entry name" value="Hydrolase_3"/>
    <property type="match status" value="1"/>
</dbReference>
<reference evidence="1" key="1">
    <citation type="journal article" date="2024" name="Appl Microbiol">
        <title>Effect of kuratsuki Bacillus and Priestia on Taste of Sake.</title>
        <authorList>
            <person name="Kobayashi K."/>
            <person name="Nishida H."/>
        </authorList>
    </citation>
    <scope>NUCLEOTIDE SEQUENCE</scope>
    <source>
        <strain evidence="1">B-12</strain>
    </source>
</reference>
<name>A0AAX6BMM5_PRIMG</name>
<proteinExistence type="predicted"/>
<dbReference type="NCBIfam" id="TIGR01484">
    <property type="entry name" value="HAD-SF-IIB"/>
    <property type="match status" value="1"/>
</dbReference>
<dbReference type="SFLD" id="SFLDS00003">
    <property type="entry name" value="Haloacid_Dehalogenase"/>
    <property type="match status" value="1"/>
</dbReference>
<dbReference type="GO" id="GO:0016791">
    <property type="term" value="F:phosphatase activity"/>
    <property type="evidence" value="ECO:0007669"/>
    <property type="project" value="UniProtKB-ARBA"/>
</dbReference>
<dbReference type="PROSITE" id="PS01229">
    <property type="entry name" value="COF_2"/>
    <property type="match status" value="1"/>
</dbReference>
<sequence length="257" mass="28883">MSYKIIFFDVDGTLTHHENGTISTKTREVVKSLKHKGLKIVAATGRPLSLCEEVKELGIDTLITANGAFTVHNEKIIHKLSMDKHAVREVFEYAASENHGLSFYTKELSMNGVKDKNILKALNETLSLSDYPQISERIYDEDIYLMCLFADEKTAEQYAQRFPHLMFKRWHPFVVSVLQEEITKSVAILNVLNYFNIDHSEAIAFGDGENDIDMIELAGLGIAMGNGSDKLKSAADFVTKKSGEEGIEFALKKFKVL</sequence>
<dbReference type="GO" id="GO:0005829">
    <property type="term" value="C:cytosol"/>
    <property type="evidence" value="ECO:0007669"/>
    <property type="project" value="TreeGrafter"/>
</dbReference>
<dbReference type="InterPro" id="IPR023214">
    <property type="entry name" value="HAD_sf"/>
</dbReference>
<dbReference type="RefSeq" id="WP_028414652.1">
    <property type="nucleotide sequence ID" value="NZ_BSYK01000001.1"/>
</dbReference>
<dbReference type="GO" id="GO:0000287">
    <property type="term" value="F:magnesium ion binding"/>
    <property type="evidence" value="ECO:0007669"/>
    <property type="project" value="TreeGrafter"/>
</dbReference>
<accession>A0AAX6BMM5</accession>